<dbReference type="Proteomes" id="UP000476176">
    <property type="component" value="Unassembled WGS sequence"/>
</dbReference>
<dbReference type="InterPro" id="IPR043502">
    <property type="entry name" value="DNA/RNA_pol_sf"/>
</dbReference>
<dbReference type="Pfam" id="PF00078">
    <property type="entry name" value="RVT_1"/>
    <property type="match status" value="1"/>
</dbReference>
<dbReference type="InterPro" id="IPR001584">
    <property type="entry name" value="Integrase_cat-core"/>
</dbReference>
<dbReference type="CDD" id="cd09274">
    <property type="entry name" value="RNase_HI_RT_Ty3"/>
    <property type="match status" value="1"/>
</dbReference>
<accession>A0A6G0MGG6</accession>
<keyword evidence="4" id="KW-0255">Endonuclease</keyword>
<dbReference type="Gene3D" id="3.30.420.10">
    <property type="entry name" value="Ribonuclease H-like superfamily/Ribonuclease H"/>
    <property type="match status" value="1"/>
</dbReference>
<dbReference type="EMBL" id="QXGC01005094">
    <property type="protein sequence ID" value="KAE9166544.1"/>
    <property type="molecule type" value="Genomic_DNA"/>
</dbReference>
<keyword evidence="3" id="KW-0540">Nuclease</keyword>
<dbReference type="InterPro" id="IPR036397">
    <property type="entry name" value="RNaseH_sf"/>
</dbReference>
<evidence type="ECO:0000256" key="3">
    <source>
        <dbReference type="ARBA" id="ARBA00022722"/>
    </source>
</evidence>
<gene>
    <name evidence="9" type="ORF">PF004_g29120</name>
</gene>
<sequence length="554" mass="63058">MAADGEVITSTRLQQGSVDSSLHFQQSIEKVMREKNLLFEHVLVWVDDLLIYARTIDEFLETIDLIYSQLEKYGLFLGMDKTCLYTKTAKWCGRVLTKDGVSYDSSKIQALIDMPVPTTAGALQQFLCAAGWMRSSLVDFARMCKPLQEPLDKELAGTRRTKRVAGNISIELTPDEIVSFQHVKNLLQNAATLALPDPAGTICMYSDASDEGWIIILTQVKDWDNRTPVRDQHHDLLHCVSGTFHGASRNWSVIEKEGYPIVRACSELDYLLIRDKGFKMFTDHRNLIYIFAPGSEIKKHIRGKLLRWSLKLNEYNYEIEHIAGEDNVWADMFSRWAGEKPAETHTSSMKRWNTTMSHQLRPLVDMEWPSITDIQAAQRGKVAPTSHQLDGQDVYVDSCSRPWIPEKADDLLLRLMIVAHCGAQGHRGVNAMVQQLERFFDIPNVHIEARAFCADCLLCRHVKGGNIVPRPYGELFRSKERNEGLHMDFLYIGNYDNSNDYILVLKDDYSHFCELVACKQADAATAAHAILEWNMRFGPPQLLISDTATHFKTN</sequence>
<feature type="domain" description="Reverse transcriptase" evidence="7">
    <location>
        <begin position="1"/>
        <end position="96"/>
    </location>
</feature>
<organism evidence="9 10">
    <name type="scientific">Phytophthora fragariae</name>
    <dbReference type="NCBI Taxonomy" id="53985"/>
    <lineage>
        <taxon>Eukaryota</taxon>
        <taxon>Sar</taxon>
        <taxon>Stramenopiles</taxon>
        <taxon>Oomycota</taxon>
        <taxon>Peronosporomycetes</taxon>
        <taxon>Peronosporales</taxon>
        <taxon>Peronosporaceae</taxon>
        <taxon>Phytophthora</taxon>
    </lineage>
</organism>
<protein>
    <recommendedName>
        <fullName evidence="11">Reverse transcriptase domain-containing protein</fullName>
    </recommendedName>
</protein>
<evidence type="ECO:0000256" key="6">
    <source>
        <dbReference type="ARBA" id="ARBA00022918"/>
    </source>
</evidence>
<evidence type="ECO:0000259" key="7">
    <source>
        <dbReference type="PROSITE" id="PS50878"/>
    </source>
</evidence>
<dbReference type="InterPro" id="IPR041373">
    <property type="entry name" value="RT_RNaseH"/>
</dbReference>
<dbReference type="Pfam" id="PF17917">
    <property type="entry name" value="RT_RNaseH"/>
    <property type="match status" value="1"/>
</dbReference>
<evidence type="ECO:0000256" key="5">
    <source>
        <dbReference type="ARBA" id="ARBA00022801"/>
    </source>
</evidence>
<dbReference type="SUPFAM" id="SSF53098">
    <property type="entry name" value="Ribonuclease H-like"/>
    <property type="match status" value="1"/>
</dbReference>
<feature type="domain" description="Integrase catalytic" evidence="8">
    <location>
        <begin position="467"/>
        <end position="554"/>
    </location>
</feature>
<dbReference type="SUPFAM" id="SSF56672">
    <property type="entry name" value="DNA/RNA polymerases"/>
    <property type="match status" value="1"/>
</dbReference>
<dbReference type="Gene3D" id="3.30.70.270">
    <property type="match status" value="2"/>
</dbReference>
<keyword evidence="5" id="KW-0378">Hydrolase</keyword>
<reference evidence="9 10" key="1">
    <citation type="submission" date="2018-09" db="EMBL/GenBank/DDBJ databases">
        <title>Genomic investigation of the strawberry pathogen Phytophthora fragariae indicates pathogenicity is determined by transcriptional variation in three key races.</title>
        <authorList>
            <person name="Adams T.M."/>
            <person name="Armitage A.D."/>
            <person name="Sobczyk M.K."/>
            <person name="Bates H.J."/>
            <person name="Dunwell J.M."/>
            <person name="Nellist C.F."/>
            <person name="Harrison R.J."/>
        </authorList>
    </citation>
    <scope>NUCLEOTIDE SEQUENCE [LARGE SCALE GENOMIC DNA]</scope>
    <source>
        <strain evidence="9 10">BC-23</strain>
    </source>
</reference>
<keyword evidence="6" id="KW-0695">RNA-directed DNA polymerase</keyword>
<dbReference type="GO" id="GO:0015074">
    <property type="term" value="P:DNA integration"/>
    <property type="evidence" value="ECO:0007669"/>
    <property type="project" value="InterPro"/>
</dbReference>
<dbReference type="InterPro" id="IPR012337">
    <property type="entry name" value="RNaseH-like_sf"/>
</dbReference>
<dbReference type="InterPro" id="IPR000477">
    <property type="entry name" value="RT_dom"/>
</dbReference>
<dbReference type="InterPro" id="IPR050951">
    <property type="entry name" value="Retrovirus_Pol_polyprotein"/>
</dbReference>
<dbReference type="PROSITE" id="PS50878">
    <property type="entry name" value="RT_POL"/>
    <property type="match status" value="1"/>
</dbReference>
<dbReference type="PROSITE" id="PS50994">
    <property type="entry name" value="INTEGRASE"/>
    <property type="match status" value="1"/>
</dbReference>
<dbReference type="GO" id="GO:0003676">
    <property type="term" value="F:nucleic acid binding"/>
    <property type="evidence" value="ECO:0007669"/>
    <property type="project" value="InterPro"/>
</dbReference>
<dbReference type="AlphaFoldDB" id="A0A6G0MGG6"/>
<evidence type="ECO:0008006" key="11">
    <source>
        <dbReference type="Google" id="ProtNLM"/>
    </source>
</evidence>
<dbReference type="InterPro" id="IPR043128">
    <property type="entry name" value="Rev_trsase/Diguanyl_cyclase"/>
</dbReference>
<dbReference type="GO" id="GO:0016787">
    <property type="term" value="F:hydrolase activity"/>
    <property type="evidence" value="ECO:0007669"/>
    <property type="project" value="UniProtKB-KW"/>
</dbReference>
<evidence type="ECO:0000256" key="1">
    <source>
        <dbReference type="ARBA" id="ARBA00022679"/>
    </source>
</evidence>
<proteinExistence type="predicted"/>
<dbReference type="PANTHER" id="PTHR37984:SF5">
    <property type="entry name" value="PROTEIN NYNRIN-LIKE"/>
    <property type="match status" value="1"/>
</dbReference>
<dbReference type="GO" id="GO:0004519">
    <property type="term" value="F:endonuclease activity"/>
    <property type="evidence" value="ECO:0007669"/>
    <property type="project" value="UniProtKB-KW"/>
</dbReference>
<evidence type="ECO:0000259" key="8">
    <source>
        <dbReference type="PROSITE" id="PS50994"/>
    </source>
</evidence>
<comment type="caution">
    <text evidence="9">The sequence shown here is derived from an EMBL/GenBank/DDBJ whole genome shotgun (WGS) entry which is preliminary data.</text>
</comment>
<evidence type="ECO:0000256" key="4">
    <source>
        <dbReference type="ARBA" id="ARBA00022759"/>
    </source>
</evidence>
<keyword evidence="2" id="KW-0548">Nucleotidyltransferase</keyword>
<evidence type="ECO:0000313" key="9">
    <source>
        <dbReference type="EMBL" id="KAE9166544.1"/>
    </source>
</evidence>
<dbReference type="GO" id="GO:0003964">
    <property type="term" value="F:RNA-directed DNA polymerase activity"/>
    <property type="evidence" value="ECO:0007669"/>
    <property type="project" value="UniProtKB-KW"/>
</dbReference>
<dbReference type="PANTHER" id="PTHR37984">
    <property type="entry name" value="PROTEIN CBG26694"/>
    <property type="match status" value="1"/>
</dbReference>
<keyword evidence="1" id="KW-0808">Transferase</keyword>
<name>A0A6G0MGG6_9STRA</name>
<evidence type="ECO:0000256" key="2">
    <source>
        <dbReference type="ARBA" id="ARBA00022695"/>
    </source>
</evidence>
<evidence type="ECO:0000313" key="10">
    <source>
        <dbReference type="Proteomes" id="UP000476176"/>
    </source>
</evidence>